<evidence type="ECO:0000256" key="10">
    <source>
        <dbReference type="SAM" id="MobiDB-lite"/>
    </source>
</evidence>
<gene>
    <name evidence="12" type="ORF">HLH21_15210</name>
</gene>
<name>A0A7W4P7S8_9PROT</name>
<dbReference type="InterPro" id="IPR050739">
    <property type="entry name" value="MFP"/>
</dbReference>
<reference evidence="12 13" key="1">
    <citation type="submission" date="2020-04" db="EMBL/GenBank/DDBJ databases">
        <title>Description of novel Gluconacetobacter.</title>
        <authorList>
            <person name="Sombolestani A."/>
        </authorList>
    </citation>
    <scope>NUCLEOTIDE SEQUENCE [LARGE SCALE GENOMIC DNA]</scope>
    <source>
        <strain evidence="12 13">LMG 21312</strain>
    </source>
</reference>
<evidence type="ECO:0000313" key="12">
    <source>
        <dbReference type="EMBL" id="MBB2177255.1"/>
    </source>
</evidence>
<dbReference type="Gene3D" id="1.10.287.470">
    <property type="entry name" value="Helix hairpin bin"/>
    <property type="match status" value="1"/>
</dbReference>
<organism evidence="12 13">
    <name type="scientific">Gluconacetobacter johannae</name>
    <dbReference type="NCBI Taxonomy" id="112140"/>
    <lineage>
        <taxon>Bacteria</taxon>
        <taxon>Pseudomonadati</taxon>
        <taxon>Pseudomonadota</taxon>
        <taxon>Alphaproteobacteria</taxon>
        <taxon>Acetobacterales</taxon>
        <taxon>Acetobacteraceae</taxon>
        <taxon>Gluconacetobacter</taxon>
    </lineage>
</organism>
<proteinExistence type="inferred from homology"/>
<keyword evidence="13" id="KW-1185">Reference proteome</keyword>
<sequence>MAPPNGGNKDDIGKPKDFLARASDPFAFADLPPALLEFHSPTAALVNMPPTPAAQYVSWLIGALTASSIVFMAVFPLNRVVSTTGKIISTQQPLVVQPFETSIIHSIDVHEGDLVHKGQVLAQLDPTINDADIADLRSQTQSYGAEVARLSAEAQGRDYKPDPSNPASIQQAETFLRRKAEFDAKISNYQEQIASQTADLQGDLANAAMYAARVKVANEVSTMRARLQADQVGSRLSTLGAQNDLVEVTRSEILAQHDGASARSKLQALVAERQGYIETWKADIYHDLSDAQHKLSTADSDYQKAKLRKSMTILKAHDDAIVLTIAKLSTGSVITTGSELMTLVPIDSGLEVETHLGGKDAGFVQPGNKALLKFATFPYSQYGGAEATVSEISADAFDGQTGQGPSPNSERATAQSSDPASAAQSYYRVRLRIQRYTLHGVPSFFHPRPGMPVTADIQVGKRTIMQFLLNSLMPLIADGMREP</sequence>
<dbReference type="SUPFAM" id="SSF111369">
    <property type="entry name" value="HlyD-like secretion proteins"/>
    <property type="match status" value="1"/>
</dbReference>
<feature type="domain" description="AprE-like beta-barrel" evidence="11">
    <location>
        <begin position="351"/>
        <end position="403"/>
    </location>
</feature>
<comment type="similarity">
    <text evidence="2 9">Belongs to the membrane fusion protein (MFP) (TC 8.A.1) family.</text>
</comment>
<keyword evidence="4 9" id="KW-1003">Cell membrane</keyword>
<dbReference type="Proteomes" id="UP000561066">
    <property type="component" value="Unassembled WGS sequence"/>
</dbReference>
<dbReference type="InterPro" id="IPR010129">
    <property type="entry name" value="T1SS_HlyD"/>
</dbReference>
<comment type="caution">
    <text evidence="12">The sequence shown here is derived from an EMBL/GenBank/DDBJ whole genome shotgun (WGS) entry which is preliminary data.</text>
</comment>
<comment type="subcellular location">
    <subcellularLocation>
        <location evidence="1 9">Cell inner membrane</location>
        <topology evidence="1 9">Single-pass membrane protein</topology>
    </subcellularLocation>
</comment>
<keyword evidence="7" id="KW-1133">Transmembrane helix</keyword>
<evidence type="ECO:0000256" key="2">
    <source>
        <dbReference type="ARBA" id="ARBA00009477"/>
    </source>
</evidence>
<dbReference type="Gene3D" id="2.40.50.100">
    <property type="match status" value="1"/>
</dbReference>
<keyword evidence="6" id="KW-0812">Transmembrane</keyword>
<dbReference type="EMBL" id="JABEQH010000025">
    <property type="protein sequence ID" value="MBB2177255.1"/>
    <property type="molecule type" value="Genomic_DNA"/>
</dbReference>
<dbReference type="NCBIfam" id="TIGR01843">
    <property type="entry name" value="type_I_hlyD"/>
    <property type="match status" value="1"/>
</dbReference>
<dbReference type="Pfam" id="PF26002">
    <property type="entry name" value="Beta-barrel_AprE"/>
    <property type="match status" value="1"/>
</dbReference>
<dbReference type="PRINTS" id="PR01490">
    <property type="entry name" value="RTXTOXIND"/>
</dbReference>
<evidence type="ECO:0000256" key="8">
    <source>
        <dbReference type="ARBA" id="ARBA00023136"/>
    </source>
</evidence>
<evidence type="ECO:0000313" key="13">
    <source>
        <dbReference type="Proteomes" id="UP000561066"/>
    </source>
</evidence>
<dbReference type="GO" id="GO:0015031">
    <property type="term" value="P:protein transport"/>
    <property type="evidence" value="ECO:0007669"/>
    <property type="project" value="InterPro"/>
</dbReference>
<keyword evidence="8" id="KW-0472">Membrane</keyword>
<evidence type="ECO:0000256" key="1">
    <source>
        <dbReference type="ARBA" id="ARBA00004377"/>
    </source>
</evidence>
<accession>A0A7W4P7S8</accession>
<evidence type="ECO:0000259" key="11">
    <source>
        <dbReference type="Pfam" id="PF26002"/>
    </source>
</evidence>
<dbReference type="InterPro" id="IPR058982">
    <property type="entry name" value="Beta-barrel_AprE"/>
</dbReference>
<protein>
    <recommendedName>
        <fullName evidence="9">Membrane fusion protein (MFP) family protein</fullName>
    </recommendedName>
</protein>
<evidence type="ECO:0000256" key="6">
    <source>
        <dbReference type="ARBA" id="ARBA00022692"/>
    </source>
</evidence>
<evidence type="ECO:0000256" key="4">
    <source>
        <dbReference type="ARBA" id="ARBA00022475"/>
    </source>
</evidence>
<dbReference type="GO" id="GO:0005886">
    <property type="term" value="C:plasma membrane"/>
    <property type="evidence" value="ECO:0007669"/>
    <property type="project" value="UniProtKB-SubCell"/>
</dbReference>
<evidence type="ECO:0000256" key="7">
    <source>
        <dbReference type="ARBA" id="ARBA00022989"/>
    </source>
</evidence>
<dbReference type="PANTHER" id="PTHR30386:SF26">
    <property type="entry name" value="TRANSPORT PROTEIN COMB"/>
    <property type="match status" value="1"/>
</dbReference>
<feature type="compositionally biased region" description="Low complexity" evidence="10">
    <location>
        <begin position="412"/>
        <end position="421"/>
    </location>
</feature>
<feature type="region of interest" description="Disordered" evidence="10">
    <location>
        <begin position="396"/>
        <end position="421"/>
    </location>
</feature>
<evidence type="ECO:0000256" key="5">
    <source>
        <dbReference type="ARBA" id="ARBA00022519"/>
    </source>
</evidence>
<dbReference type="AlphaFoldDB" id="A0A7W4P7S8"/>
<keyword evidence="5 9" id="KW-0997">Cell inner membrane</keyword>
<evidence type="ECO:0000256" key="9">
    <source>
        <dbReference type="RuleBase" id="RU365093"/>
    </source>
</evidence>
<keyword evidence="3 9" id="KW-0813">Transport</keyword>
<evidence type="ECO:0000256" key="3">
    <source>
        <dbReference type="ARBA" id="ARBA00022448"/>
    </source>
</evidence>
<dbReference type="PANTHER" id="PTHR30386">
    <property type="entry name" value="MEMBRANE FUSION SUBUNIT OF EMRAB-TOLC MULTIDRUG EFFLUX PUMP"/>
    <property type="match status" value="1"/>
</dbReference>
<dbReference type="Gene3D" id="2.40.30.170">
    <property type="match status" value="1"/>
</dbReference>